<evidence type="ECO:0000256" key="1">
    <source>
        <dbReference type="ARBA" id="ARBA00011900"/>
    </source>
</evidence>
<dbReference type="Gene3D" id="3.40.50.150">
    <property type="entry name" value="Vaccinia Virus protein VP39"/>
    <property type="match status" value="1"/>
</dbReference>
<keyword evidence="3 9" id="KW-0808">Transferase</keyword>
<accession>A0ABY9I6U1</accession>
<keyword evidence="2 9" id="KW-0489">Methyltransferase</keyword>
<name>A0ABY9I6U1_9ACTN</name>
<feature type="compositionally biased region" description="Basic residues" evidence="6">
    <location>
        <begin position="1184"/>
        <end position="1194"/>
    </location>
</feature>
<dbReference type="SUPFAM" id="SSF53335">
    <property type="entry name" value="S-adenosyl-L-methionine-dependent methyltransferases"/>
    <property type="match status" value="1"/>
</dbReference>
<dbReference type="Pfam" id="PF07669">
    <property type="entry name" value="Eco57I"/>
    <property type="match status" value="1"/>
</dbReference>
<dbReference type="EC" id="2.1.1.72" evidence="1"/>
<dbReference type="PANTHER" id="PTHR33841">
    <property type="entry name" value="DNA METHYLTRANSFERASE YEEA-RELATED"/>
    <property type="match status" value="1"/>
</dbReference>
<proteinExistence type="predicted"/>
<dbReference type="EMBL" id="CP120992">
    <property type="protein sequence ID" value="WLQ42191.1"/>
    <property type="molecule type" value="Genomic_DNA"/>
</dbReference>
<keyword evidence="4" id="KW-0949">S-adenosyl-L-methionine</keyword>
<dbReference type="RefSeq" id="WP_306089337.1">
    <property type="nucleotide sequence ID" value="NZ_CP120992.1"/>
</dbReference>
<dbReference type="InterPro" id="IPR011639">
    <property type="entry name" value="MethylTrfase_TaqI-like_dom"/>
</dbReference>
<sequence length="1194" mass="133054">MGRLNGKLTVISSELLCRDLRGLMVGLKSDLRERAQESAAAAVLESDYARARKEGTTSATWGSWRDERIGQASASWVLALTMIRFCEDNGMLDASGLLAVKEPQDGSPLSDERAREVVFDVLARVRSLPVMGQVLSPYSNPMWKITPSSKALRTLRTFWLRRSPAGFLEHDFTDAARDTRFLQDLYSALDEQATKSYGLVVTPDFVADMILDLTVEPAAAESGLPGFRAVDPACGSGTFLLGLFSRLFRLWTDAEPGMGPWQRAARALRSVHGVDINPCAVSIARFRLLVAAMNATGERHLSAVPDVPVVVAVGDSLLRGRGAPQVGELALEEPSAMPPRGEFSDYSRRHDLLGRASYHAVVSNPSYLTVKDKSLSTVYHDAYVSCRGKYALTAPFIERAFGLAAEGRNSGYVGLLTANSFMKREFGRPLVEKVLSRVEVSRIIDTSGAYIPGHGTPTVVLTGRNHEPDPQQPVYLVVGKEGEPAVPTAASDGLVWQSLRAMSDRTVAAEDRWARSFFQQRSELTHFPWSLTDPTSGDLLRRMEQGERLGERVARIGYQAATGSDDIFCAPRQSFRRSRAEQGACVQVLTGSGVRDWSVNSESAAFFPRTWDENSDRHKTVDLSHFPGHHRRLRPYWSVLVDRPGIKDSAAPWYDWHQIASNRNVHSWSIAFPWVATHPHFSLLREPLVPLNSAPVLKLSPAASEGDHLRLLGVLNSSAACFWLKHKSQSKGESRIGQLRGGEAWEKIFEFTSTRLRDLPLPAYLPLERTASLDAMATSLTELSSSIADTRILLDQEFLDSAEQRWTSTRSRMMAVQEELDWQVYKAYGLLPDDCELDSPLEEPPPLKVGERAFEIALARKGQEGPVSTTWFKRHGAIPVTEIPQHWPTAYRDLVQARIEAIEQHAPLRLLERPENKRRWSTPGWDQLLQAGLRERMLDRCEGPDLWFETTDGVRRPVARTVDRLAKLLANDTEFAMLAARYSPGTQVLDVVQSLLSDTHVPAAPPLRYKESGLVKRSGWEAAWERQWTSGQGGAGTADRQEQLDDTLVVPPRYTSADFVKTSYWQRRGKYDVPNERFTSYLPPFSPLSSATVMGWAGWDAHETAQVLLDLVESGAHADPGGLESMFPLLAALQDVLRRVQRTEPDLGPTEPSGSYQKYEEAFRRHVVRLGTSQEEITGWRPPAPRRGRPRRES</sequence>
<keyword evidence="10" id="KW-1185">Reference proteome</keyword>
<dbReference type="GO" id="GO:0032259">
    <property type="term" value="P:methylation"/>
    <property type="evidence" value="ECO:0007669"/>
    <property type="project" value="UniProtKB-KW"/>
</dbReference>
<evidence type="ECO:0000256" key="2">
    <source>
        <dbReference type="ARBA" id="ARBA00022603"/>
    </source>
</evidence>
<dbReference type="Pfam" id="PF22654">
    <property type="entry name" value="DUF7008"/>
    <property type="match status" value="1"/>
</dbReference>
<evidence type="ECO:0000313" key="10">
    <source>
        <dbReference type="Proteomes" id="UP001229952"/>
    </source>
</evidence>
<dbReference type="InterPro" id="IPR054277">
    <property type="entry name" value="DUF7008"/>
</dbReference>
<gene>
    <name evidence="9" type="primary">pglX</name>
    <name evidence="9" type="ORF">P8A22_20870</name>
</gene>
<evidence type="ECO:0000259" key="8">
    <source>
        <dbReference type="Pfam" id="PF22654"/>
    </source>
</evidence>
<dbReference type="InterPro" id="IPR029063">
    <property type="entry name" value="SAM-dependent_MTases_sf"/>
</dbReference>
<dbReference type="Proteomes" id="UP001229952">
    <property type="component" value="Chromosome"/>
</dbReference>
<dbReference type="InterPro" id="IPR050953">
    <property type="entry name" value="N4_N6_ade-DNA_methylase"/>
</dbReference>
<evidence type="ECO:0000256" key="3">
    <source>
        <dbReference type="ARBA" id="ARBA00022679"/>
    </source>
</evidence>
<reference evidence="9 10" key="1">
    <citation type="submission" date="2023-03" db="EMBL/GenBank/DDBJ databases">
        <title>Isolation and description of six Streptomyces strains from soil environments, able to metabolize different microbial glucans.</title>
        <authorList>
            <person name="Widen T."/>
            <person name="Larsbrink J."/>
        </authorList>
    </citation>
    <scope>NUCLEOTIDE SEQUENCE [LARGE SCALE GENOMIC DNA]</scope>
    <source>
        <strain evidence="9 10">Mut2</strain>
    </source>
</reference>
<dbReference type="PANTHER" id="PTHR33841:SF1">
    <property type="entry name" value="DNA METHYLTRANSFERASE A"/>
    <property type="match status" value="1"/>
</dbReference>
<protein>
    <recommendedName>
        <fullName evidence="1">site-specific DNA-methyltransferase (adenine-specific)</fullName>
        <ecNumber evidence="1">2.1.1.72</ecNumber>
    </recommendedName>
</protein>
<evidence type="ECO:0000259" key="7">
    <source>
        <dbReference type="Pfam" id="PF07669"/>
    </source>
</evidence>
<evidence type="ECO:0000256" key="5">
    <source>
        <dbReference type="ARBA" id="ARBA00047942"/>
    </source>
</evidence>
<comment type="catalytic activity">
    <reaction evidence="5">
        <text>a 2'-deoxyadenosine in DNA + S-adenosyl-L-methionine = an N(6)-methyl-2'-deoxyadenosine in DNA + S-adenosyl-L-homocysteine + H(+)</text>
        <dbReference type="Rhea" id="RHEA:15197"/>
        <dbReference type="Rhea" id="RHEA-COMP:12418"/>
        <dbReference type="Rhea" id="RHEA-COMP:12419"/>
        <dbReference type="ChEBI" id="CHEBI:15378"/>
        <dbReference type="ChEBI" id="CHEBI:57856"/>
        <dbReference type="ChEBI" id="CHEBI:59789"/>
        <dbReference type="ChEBI" id="CHEBI:90615"/>
        <dbReference type="ChEBI" id="CHEBI:90616"/>
        <dbReference type="EC" id="2.1.1.72"/>
    </reaction>
</comment>
<feature type="region of interest" description="Disordered" evidence="6">
    <location>
        <begin position="1174"/>
        <end position="1194"/>
    </location>
</feature>
<evidence type="ECO:0000313" key="9">
    <source>
        <dbReference type="EMBL" id="WLQ42191.1"/>
    </source>
</evidence>
<organism evidence="9 10">
    <name type="scientific">Streptomyces laculatispora</name>
    <dbReference type="NCBI Taxonomy" id="887464"/>
    <lineage>
        <taxon>Bacteria</taxon>
        <taxon>Bacillati</taxon>
        <taxon>Actinomycetota</taxon>
        <taxon>Actinomycetes</taxon>
        <taxon>Kitasatosporales</taxon>
        <taxon>Streptomycetaceae</taxon>
        <taxon>Streptomyces</taxon>
    </lineage>
</organism>
<evidence type="ECO:0000256" key="4">
    <source>
        <dbReference type="ARBA" id="ARBA00022691"/>
    </source>
</evidence>
<feature type="domain" description="Type II methyltransferase M.TaqI-like" evidence="7">
    <location>
        <begin position="271"/>
        <end position="447"/>
    </location>
</feature>
<dbReference type="PRINTS" id="PR00507">
    <property type="entry name" value="N12N6MTFRASE"/>
</dbReference>
<feature type="domain" description="DUF7008" evidence="8">
    <location>
        <begin position="813"/>
        <end position="1190"/>
    </location>
</feature>
<dbReference type="NCBIfam" id="NF033451">
    <property type="entry name" value="BREX_2_MTaseX"/>
    <property type="match status" value="1"/>
</dbReference>
<dbReference type="GO" id="GO:0009007">
    <property type="term" value="F:site-specific DNA-methyltransferase (adenine-specific) activity"/>
    <property type="evidence" value="ECO:0007669"/>
    <property type="project" value="UniProtKB-EC"/>
</dbReference>
<evidence type="ECO:0000256" key="6">
    <source>
        <dbReference type="SAM" id="MobiDB-lite"/>
    </source>
</evidence>